<dbReference type="AlphaFoldDB" id="E4XS27"/>
<dbReference type="PROSITE" id="PS50089">
    <property type="entry name" value="ZF_RING_2"/>
    <property type="match status" value="1"/>
</dbReference>
<evidence type="ECO:0000256" key="4">
    <source>
        <dbReference type="PROSITE-ProRule" id="PRU00175"/>
    </source>
</evidence>
<dbReference type="InterPro" id="IPR013083">
    <property type="entry name" value="Znf_RING/FYVE/PHD"/>
</dbReference>
<feature type="domain" description="RING-type" evidence="5">
    <location>
        <begin position="138"/>
        <end position="178"/>
    </location>
</feature>
<reference evidence="6" key="1">
    <citation type="journal article" date="2010" name="Science">
        <title>Plasticity of animal genome architecture unmasked by rapid evolution of a pelagic tunicate.</title>
        <authorList>
            <person name="Denoeud F."/>
            <person name="Henriet S."/>
            <person name="Mungpakdee S."/>
            <person name="Aury J.M."/>
            <person name="Da Silva C."/>
            <person name="Brinkmann H."/>
            <person name="Mikhaleva J."/>
            <person name="Olsen L.C."/>
            <person name="Jubin C."/>
            <person name="Canestro C."/>
            <person name="Bouquet J.M."/>
            <person name="Danks G."/>
            <person name="Poulain J."/>
            <person name="Campsteijn C."/>
            <person name="Adamski M."/>
            <person name="Cross I."/>
            <person name="Yadetie F."/>
            <person name="Muffato M."/>
            <person name="Louis A."/>
            <person name="Butcher S."/>
            <person name="Tsagkogeorga G."/>
            <person name="Konrad A."/>
            <person name="Singh S."/>
            <person name="Jensen M.F."/>
            <person name="Cong E.H."/>
            <person name="Eikeseth-Otteraa H."/>
            <person name="Noel B."/>
            <person name="Anthouard V."/>
            <person name="Porcel B.M."/>
            <person name="Kachouri-Lafond R."/>
            <person name="Nishino A."/>
            <person name="Ugolini M."/>
            <person name="Chourrout P."/>
            <person name="Nishida H."/>
            <person name="Aasland R."/>
            <person name="Huzurbazar S."/>
            <person name="Westhof E."/>
            <person name="Delsuc F."/>
            <person name="Lehrach H."/>
            <person name="Reinhardt R."/>
            <person name="Weissenbach J."/>
            <person name="Roy S.W."/>
            <person name="Artiguenave F."/>
            <person name="Postlethwait J.H."/>
            <person name="Manak J.R."/>
            <person name="Thompson E.M."/>
            <person name="Jaillon O."/>
            <person name="Du Pasquier L."/>
            <person name="Boudinot P."/>
            <person name="Liberles D.A."/>
            <person name="Volff J.N."/>
            <person name="Philippe H."/>
            <person name="Lenhard B."/>
            <person name="Roest Crollius H."/>
            <person name="Wincker P."/>
            <person name="Chourrout D."/>
        </authorList>
    </citation>
    <scope>NUCLEOTIDE SEQUENCE [LARGE SCALE GENOMIC DNA]</scope>
</reference>
<evidence type="ECO:0000256" key="3">
    <source>
        <dbReference type="ARBA" id="ARBA00022833"/>
    </source>
</evidence>
<evidence type="ECO:0000313" key="6">
    <source>
        <dbReference type="EMBL" id="CBY12575.1"/>
    </source>
</evidence>
<dbReference type="InParanoid" id="E4XS27"/>
<dbReference type="Proteomes" id="UP000001307">
    <property type="component" value="Unassembled WGS sequence"/>
</dbReference>
<keyword evidence="1" id="KW-0479">Metal-binding</keyword>
<evidence type="ECO:0000259" key="5">
    <source>
        <dbReference type="PROSITE" id="PS50089"/>
    </source>
</evidence>
<dbReference type="InterPro" id="IPR001841">
    <property type="entry name" value="Znf_RING"/>
</dbReference>
<dbReference type="OrthoDB" id="6329076at2759"/>
<dbReference type="GO" id="GO:0008270">
    <property type="term" value="F:zinc ion binding"/>
    <property type="evidence" value="ECO:0007669"/>
    <property type="project" value="UniProtKB-KW"/>
</dbReference>
<keyword evidence="7" id="KW-1185">Reference proteome</keyword>
<protein>
    <recommendedName>
        <fullName evidence="5">RING-type domain-containing protein</fullName>
    </recommendedName>
</protein>
<dbReference type="SUPFAM" id="SSF57850">
    <property type="entry name" value="RING/U-box"/>
    <property type="match status" value="1"/>
</dbReference>
<keyword evidence="2 4" id="KW-0863">Zinc-finger</keyword>
<organism evidence="6">
    <name type="scientific">Oikopleura dioica</name>
    <name type="common">Tunicate</name>
    <dbReference type="NCBI Taxonomy" id="34765"/>
    <lineage>
        <taxon>Eukaryota</taxon>
        <taxon>Metazoa</taxon>
        <taxon>Chordata</taxon>
        <taxon>Tunicata</taxon>
        <taxon>Appendicularia</taxon>
        <taxon>Copelata</taxon>
        <taxon>Oikopleuridae</taxon>
        <taxon>Oikopleura</taxon>
    </lineage>
</organism>
<dbReference type="InterPro" id="IPR017907">
    <property type="entry name" value="Znf_RING_CS"/>
</dbReference>
<gene>
    <name evidence="6" type="ORF">GSOID_T00001975001</name>
</gene>
<accession>E4XS27</accession>
<sequence length="190" mass="21814">MARWFIAAEFVHSCYGQCHLCKGVTLSFIDKDWKNWCLNCFGNTELSYGKEKTISKGKFFCPAKSCKSLQNFESFIKGECCDVARPMGMKDRFAEIGENFKKIKTLSSAATLEIVSEELDNFIDEFKNFFPKTDRNTCSICIEKYGSKCIECCLPSCGHRFCFDCLTNLQNKNCPSCRKMFSNKQIIKLF</sequence>
<dbReference type="EMBL" id="FN653128">
    <property type="protein sequence ID" value="CBY12575.1"/>
    <property type="molecule type" value="Genomic_DNA"/>
</dbReference>
<dbReference type="Gene3D" id="3.30.40.10">
    <property type="entry name" value="Zinc/RING finger domain, C3HC4 (zinc finger)"/>
    <property type="match status" value="1"/>
</dbReference>
<evidence type="ECO:0000256" key="1">
    <source>
        <dbReference type="ARBA" id="ARBA00022723"/>
    </source>
</evidence>
<dbReference type="Pfam" id="PF00097">
    <property type="entry name" value="zf-C3HC4"/>
    <property type="match status" value="1"/>
</dbReference>
<evidence type="ECO:0000256" key="2">
    <source>
        <dbReference type="ARBA" id="ARBA00022771"/>
    </source>
</evidence>
<dbReference type="PROSITE" id="PS00518">
    <property type="entry name" value="ZF_RING_1"/>
    <property type="match status" value="1"/>
</dbReference>
<evidence type="ECO:0000313" key="7">
    <source>
        <dbReference type="Proteomes" id="UP000001307"/>
    </source>
</evidence>
<dbReference type="SMART" id="SM00184">
    <property type="entry name" value="RING"/>
    <property type="match status" value="1"/>
</dbReference>
<dbReference type="InterPro" id="IPR018957">
    <property type="entry name" value="Znf_C3HC4_RING-type"/>
</dbReference>
<keyword evidence="3" id="KW-0862">Zinc</keyword>
<proteinExistence type="predicted"/>
<name>E4XS27_OIKDI</name>